<dbReference type="Gene3D" id="3.60.21.10">
    <property type="match status" value="1"/>
</dbReference>
<gene>
    <name evidence="6" type="ORF">EBB79_06100</name>
</gene>
<dbReference type="AlphaFoldDB" id="A0A3T0N0K4"/>
<keyword evidence="1" id="KW-0479">Metal-binding</keyword>
<dbReference type="InterPro" id="IPR004843">
    <property type="entry name" value="Calcineurin-like_PHP"/>
</dbReference>
<name>A0A3T0N0K4_9RHOB</name>
<keyword evidence="3" id="KW-0408">Iron</keyword>
<feature type="domain" description="Calcineurin-like phosphoesterase" evidence="5">
    <location>
        <begin position="1"/>
        <end position="196"/>
    </location>
</feature>
<dbReference type="PANTHER" id="PTHR42988">
    <property type="entry name" value="PHOSPHOHYDROLASE"/>
    <property type="match status" value="1"/>
</dbReference>
<dbReference type="KEGG" id="sedi:EBB79_06100"/>
<protein>
    <submittedName>
        <fullName evidence="6">Phosphodiesterase</fullName>
    </submittedName>
</protein>
<evidence type="ECO:0000256" key="1">
    <source>
        <dbReference type="ARBA" id="ARBA00022723"/>
    </source>
</evidence>
<evidence type="ECO:0000259" key="5">
    <source>
        <dbReference type="Pfam" id="PF00149"/>
    </source>
</evidence>
<accession>A0A3T0N0K4</accession>
<evidence type="ECO:0000313" key="6">
    <source>
        <dbReference type="EMBL" id="AZV77502.1"/>
    </source>
</evidence>
<sequence length="259" mass="28931">MKFIHLTDLHLVSPGTELAGSDPSARLTDCLKDIEQWHSDARFCVISGDLADTANPAAYAWLKEQLAGFSIQTFLMLGNHDDRTVFQSVFEDHHCDDNGFIQHSHKTKDGLFIFLDTTKDGASAHEGQLCPQRLDWLRTQLINAGDTPVYLFMHHPPFDIGIAYVDDIKLVEHQDFAAVLKRGKNIRHVFFGHVHRSAYVQWNGLSFTSLPSLNHQVPLVPTSVGTTYSSEPAGYGVVLLNDGQMTVHFDAFLNRSAIT</sequence>
<dbReference type="RefSeq" id="WP_127748060.1">
    <property type="nucleotide sequence ID" value="NZ_CP033219.1"/>
</dbReference>
<evidence type="ECO:0000256" key="2">
    <source>
        <dbReference type="ARBA" id="ARBA00022801"/>
    </source>
</evidence>
<dbReference type="GO" id="GO:0004112">
    <property type="term" value="F:cyclic-nucleotide phosphodiesterase activity"/>
    <property type="evidence" value="ECO:0007669"/>
    <property type="project" value="InterPro"/>
</dbReference>
<dbReference type="InterPro" id="IPR050884">
    <property type="entry name" value="CNP_phosphodiesterase-III"/>
</dbReference>
<keyword evidence="7" id="KW-1185">Reference proteome</keyword>
<evidence type="ECO:0000313" key="7">
    <source>
        <dbReference type="Proteomes" id="UP000283063"/>
    </source>
</evidence>
<dbReference type="Proteomes" id="UP000283063">
    <property type="component" value="Chromosome"/>
</dbReference>
<comment type="similarity">
    <text evidence="4">Belongs to the cyclic nucleotide phosphodiesterase class-III family.</text>
</comment>
<dbReference type="InterPro" id="IPR026575">
    <property type="entry name" value="GpdQ/CpdA-like"/>
</dbReference>
<dbReference type="OrthoDB" id="651281at2"/>
<organism evidence="6 7">
    <name type="scientific">Parasedimentitalea marina</name>
    <dbReference type="NCBI Taxonomy" id="2483033"/>
    <lineage>
        <taxon>Bacteria</taxon>
        <taxon>Pseudomonadati</taxon>
        <taxon>Pseudomonadota</taxon>
        <taxon>Alphaproteobacteria</taxon>
        <taxon>Rhodobacterales</taxon>
        <taxon>Paracoccaceae</taxon>
        <taxon>Parasedimentitalea</taxon>
    </lineage>
</organism>
<dbReference type="SUPFAM" id="SSF56300">
    <property type="entry name" value="Metallo-dependent phosphatases"/>
    <property type="match status" value="1"/>
</dbReference>
<proteinExistence type="inferred from homology"/>
<reference evidence="6 7" key="1">
    <citation type="submission" date="2018-10" db="EMBL/GenBank/DDBJ databases">
        <title>Parasedimentitalea marina sp. nov., a psychrophilic bacterium isolated from deep seawater of the New Britain Trench.</title>
        <authorList>
            <person name="Cao J."/>
        </authorList>
    </citation>
    <scope>NUCLEOTIDE SEQUENCE [LARGE SCALE GENOMIC DNA]</scope>
    <source>
        <strain evidence="6 7">W43</strain>
    </source>
</reference>
<evidence type="ECO:0000256" key="4">
    <source>
        <dbReference type="ARBA" id="ARBA00025742"/>
    </source>
</evidence>
<evidence type="ECO:0000256" key="3">
    <source>
        <dbReference type="ARBA" id="ARBA00023004"/>
    </source>
</evidence>
<dbReference type="PANTHER" id="PTHR42988:SF2">
    <property type="entry name" value="CYCLIC NUCLEOTIDE PHOSPHODIESTERASE CBUA0032-RELATED"/>
    <property type="match status" value="1"/>
</dbReference>
<dbReference type="GO" id="GO:0046872">
    <property type="term" value="F:metal ion binding"/>
    <property type="evidence" value="ECO:0007669"/>
    <property type="project" value="UniProtKB-KW"/>
</dbReference>
<dbReference type="InterPro" id="IPR029052">
    <property type="entry name" value="Metallo-depent_PP-like"/>
</dbReference>
<keyword evidence="2" id="KW-0378">Hydrolase</keyword>
<dbReference type="CDD" id="cd07402">
    <property type="entry name" value="MPP_GpdQ"/>
    <property type="match status" value="1"/>
</dbReference>
<dbReference type="Pfam" id="PF00149">
    <property type="entry name" value="Metallophos"/>
    <property type="match status" value="1"/>
</dbReference>
<dbReference type="EMBL" id="CP033219">
    <property type="protein sequence ID" value="AZV77502.1"/>
    <property type="molecule type" value="Genomic_DNA"/>
</dbReference>